<dbReference type="RefSeq" id="WP_012174216.1">
    <property type="nucleotide sequence ID" value="NC_009943.1"/>
</dbReference>
<dbReference type="eggNOG" id="ENOG5033MBB">
    <property type="taxonomic scope" value="Bacteria"/>
</dbReference>
<keyword evidence="1" id="KW-0472">Membrane</keyword>
<name>A8ZVD7_DESOH</name>
<dbReference type="Proteomes" id="UP000008561">
    <property type="component" value="Chromosome"/>
</dbReference>
<feature type="transmembrane region" description="Helical" evidence="1">
    <location>
        <begin position="88"/>
        <end position="114"/>
    </location>
</feature>
<protein>
    <submittedName>
        <fullName evidence="2">Uncharacterized protein</fullName>
    </submittedName>
</protein>
<organism evidence="2 3">
    <name type="scientific">Desulfosudis oleivorans (strain DSM 6200 / JCM 39069 / Hxd3)</name>
    <name type="common">Desulfococcus oleovorans</name>
    <dbReference type="NCBI Taxonomy" id="96561"/>
    <lineage>
        <taxon>Bacteria</taxon>
        <taxon>Pseudomonadati</taxon>
        <taxon>Thermodesulfobacteriota</taxon>
        <taxon>Desulfobacteria</taxon>
        <taxon>Desulfobacterales</taxon>
        <taxon>Desulfosudaceae</taxon>
        <taxon>Desulfosudis</taxon>
    </lineage>
</organism>
<keyword evidence="1" id="KW-0812">Transmembrane</keyword>
<dbReference type="KEGG" id="dol:Dole_0788"/>
<proteinExistence type="predicted"/>
<dbReference type="EMBL" id="CP000859">
    <property type="protein sequence ID" value="ABW66598.1"/>
    <property type="molecule type" value="Genomic_DNA"/>
</dbReference>
<dbReference type="OrthoDB" id="7064342at2"/>
<evidence type="ECO:0000313" key="3">
    <source>
        <dbReference type="Proteomes" id="UP000008561"/>
    </source>
</evidence>
<dbReference type="Pfam" id="PF20108">
    <property type="entry name" value="DUF6498"/>
    <property type="match status" value="1"/>
</dbReference>
<feature type="transmembrane region" description="Helical" evidence="1">
    <location>
        <begin position="51"/>
        <end position="76"/>
    </location>
</feature>
<dbReference type="AlphaFoldDB" id="A8ZVD7"/>
<feature type="transmembrane region" description="Helical" evidence="1">
    <location>
        <begin position="18"/>
        <end position="39"/>
    </location>
</feature>
<reference evidence="2 3" key="1">
    <citation type="submission" date="2007-10" db="EMBL/GenBank/DDBJ databases">
        <title>Complete sequence of Desulfococcus oleovorans Hxd3.</title>
        <authorList>
            <consortium name="US DOE Joint Genome Institute"/>
            <person name="Copeland A."/>
            <person name="Lucas S."/>
            <person name="Lapidus A."/>
            <person name="Barry K."/>
            <person name="Glavina del Rio T."/>
            <person name="Dalin E."/>
            <person name="Tice H."/>
            <person name="Pitluck S."/>
            <person name="Kiss H."/>
            <person name="Brettin T."/>
            <person name="Bruce D."/>
            <person name="Detter J.C."/>
            <person name="Han C."/>
            <person name="Schmutz J."/>
            <person name="Larimer F."/>
            <person name="Land M."/>
            <person name="Hauser L."/>
            <person name="Kyrpides N."/>
            <person name="Kim E."/>
            <person name="Wawrik B."/>
            <person name="Richardson P."/>
        </authorList>
    </citation>
    <scope>NUCLEOTIDE SEQUENCE [LARGE SCALE GENOMIC DNA]</scope>
    <source>
        <strain evidence="3">DSM 6200 / JCM 39069 / Hxd3</strain>
    </source>
</reference>
<dbReference type="InterPro" id="IPR045466">
    <property type="entry name" value="DUF6498"/>
</dbReference>
<gene>
    <name evidence="2" type="ordered locus">Dole_0788</name>
</gene>
<accession>A8ZVD7</accession>
<evidence type="ECO:0000313" key="2">
    <source>
        <dbReference type="EMBL" id="ABW66598.1"/>
    </source>
</evidence>
<evidence type="ECO:0000256" key="1">
    <source>
        <dbReference type="SAM" id="Phobius"/>
    </source>
</evidence>
<dbReference type="HOGENOM" id="CLU_1061463_0_0_7"/>
<sequence length="264" mass="29581">MNSFDSVSADGRMHKKALVWRVFPNIVAFGIGLGVAWFLEWETTDLVWSLWLCSLVLGYLTILSAIFGGAWAWIHITGQEDLSQKNRTAALVAGIGMGLFLLGFFSIHFCGFHAGHSVFLRQFFPVEGMPAEGFGAAFMNPPLLWALAFKHLAVPYGIFLVPALIVERRHVFAPFIQAVHMVNGRKTANGSGTDPKTSAQKFFGNAMGRPYINVVRMHILIFFFALCFFLKIDSFAVYAVVYFVYFFPWHEVKNSWRQVPAGAV</sequence>
<feature type="transmembrane region" description="Helical" evidence="1">
    <location>
        <begin position="219"/>
        <end position="247"/>
    </location>
</feature>
<feature type="transmembrane region" description="Helical" evidence="1">
    <location>
        <begin position="143"/>
        <end position="166"/>
    </location>
</feature>
<keyword evidence="3" id="KW-1185">Reference proteome</keyword>
<keyword evidence="1" id="KW-1133">Transmembrane helix</keyword>